<reference evidence="2" key="1">
    <citation type="submission" date="2019-07" db="EMBL/GenBank/DDBJ databases">
        <title>Chitinimonas sp. nov., isolated from Ny-Alesund, arctica soil.</title>
        <authorList>
            <person name="Xu Q."/>
            <person name="Peng F."/>
        </authorList>
    </citation>
    <scope>NUCLEOTIDE SEQUENCE [LARGE SCALE GENOMIC DNA]</scope>
    <source>
        <strain evidence="2">R3-44</strain>
    </source>
</reference>
<dbReference type="Proteomes" id="UP000317550">
    <property type="component" value="Chromosome"/>
</dbReference>
<evidence type="ECO:0000313" key="2">
    <source>
        <dbReference type="Proteomes" id="UP000317550"/>
    </source>
</evidence>
<evidence type="ECO:0000313" key="1">
    <source>
        <dbReference type="EMBL" id="QDQ28518.1"/>
    </source>
</evidence>
<proteinExistence type="predicted"/>
<dbReference type="AlphaFoldDB" id="A0A516SKG6"/>
<dbReference type="KEGG" id="cari:FNU76_20340"/>
<dbReference type="SUPFAM" id="SSF74653">
    <property type="entry name" value="TolA/TonB C-terminal domain"/>
    <property type="match status" value="1"/>
</dbReference>
<sequence length="227" mass="23715">MMDFAREADKPFKRFSGLLIAVLIHAAAIHALFNGLAKRAAEVLLLPIETRIIEAPKPPPPPVEEILLPTPALRTPPPPAYVPPPEIRANPPPVTTAITTVTTVKPDTPAPPPAPPAPPAPVVVAAPVAPVVPVSTKVGVVCSNFDAIKVGLGDKFSTLADEEGIQTAEVTVLLNLAADGQVESVTIKASTHPAAASLARGAARRLQCIGQGRPIQLLVPFSFRLQD</sequence>
<dbReference type="RefSeq" id="WP_144279901.1">
    <property type="nucleotide sequence ID" value="NZ_CP041730.1"/>
</dbReference>
<keyword evidence="2" id="KW-1185">Reference proteome</keyword>
<protein>
    <submittedName>
        <fullName evidence="1">Energy transducer TonB</fullName>
    </submittedName>
</protein>
<dbReference type="OrthoDB" id="1039448at2"/>
<accession>A0A516SKG6</accession>
<organism evidence="1 2">
    <name type="scientific">Chitinimonas arctica</name>
    <dbReference type="NCBI Taxonomy" id="2594795"/>
    <lineage>
        <taxon>Bacteria</taxon>
        <taxon>Pseudomonadati</taxon>
        <taxon>Pseudomonadota</taxon>
        <taxon>Betaproteobacteria</taxon>
        <taxon>Neisseriales</taxon>
        <taxon>Chitinibacteraceae</taxon>
        <taxon>Chitinimonas</taxon>
    </lineage>
</organism>
<dbReference type="EMBL" id="CP041730">
    <property type="protein sequence ID" value="QDQ28518.1"/>
    <property type="molecule type" value="Genomic_DNA"/>
</dbReference>
<gene>
    <name evidence="1" type="ORF">FNU76_20340</name>
</gene>
<name>A0A516SKG6_9NEIS</name>